<dbReference type="PANTHER" id="PTHR31018:SF3">
    <property type="entry name" value="RECEPTOR PROTEIN-TYROSINE KINASE"/>
    <property type="match status" value="1"/>
</dbReference>
<dbReference type="InterPro" id="IPR036941">
    <property type="entry name" value="Rcpt_L-dom_sf"/>
</dbReference>
<evidence type="ECO:0000256" key="2">
    <source>
        <dbReference type="ARBA" id="ARBA00022512"/>
    </source>
</evidence>
<evidence type="ECO:0000256" key="3">
    <source>
        <dbReference type="ARBA" id="ARBA00022525"/>
    </source>
</evidence>
<comment type="caution">
    <text evidence="8">The sequence shown here is derived from an EMBL/GenBank/DDBJ whole genome shotgun (WGS) entry which is preliminary data.</text>
</comment>
<keyword evidence="5" id="KW-0325">Glycoprotein</keyword>
<evidence type="ECO:0000256" key="6">
    <source>
        <dbReference type="SAM" id="Phobius"/>
    </source>
</evidence>
<reference evidence="8 9" key="1">
    <citation type="submission" date="2023-08" db="EMBL/GenBank/DDBJ databases">
        <title>Black Yeasts Isolated from many extreme environments.</title>
        <authorList>
            <person name="Coleine C."/>
            <person name="Stajich J.E."/>
            <person name="Selbmann L."/>
        </authorList>
    </citation>
    <scope>NUCLEOTIDE SEQUENCE [LARGE SCALE GENOMIC DNA]</scope>
    <source>
        <strain evidence="8 9">CCFEE 5885</strain>
    </source>
</reference>
<protein>
    <submittedName>
        <fullName evidence="8">Cell wall protein Ecm33</fullName>
    </submittedName>
</protein>
<evidence type="ECO:0000256" key="7">
    <source>
        <dbReference type="SAM" id="SignalP"/>
    </source>
</evidence>
<dbReference type="Pfam" id="PF12454">
    <property type="entry name" value="Ecm33"/>
    <property type="match status" value="1"/>
</dbReference>
<proteinExistence type="predicted"/>
<dbReference type="Gene3D" id="3.80.20.20">
    <property type="entry name" value="Receptor L-domain"/>
    <property type="match status" value="2"/>
</dbReference>
<dbReference type="PANTHER" id="PTHR31018">
    <property type="entry name" value="SPORULATION-SPECIFIC PROTEIN-RELATED"/>
    <property type="match status" value="1"/>
</dbReference>
<keyword evidence="3" id="KW-0964">Secreted</keyword>
<evidence type="ECO:0000256" key="4">
    <source>
        <dbReference type="ARBA" id="ARBA00022729"/>
    </source>
</evidence>
<accession>A0ABR0KGG5</accession>
<organism evidence="8 9">
    <name type="scientific">Lithohypha guttulata</name>
    <dbReference type="NCBI Taxonomy" id="1690604"/>
    <lineage>
        <taxon>Eukaryota</taxon>
        <taxon>Fungi</taxon>
        <taxon>Dikarya</taxon>
        <taxon>Ascomycota</taxon>
        <taxon>Pezizomycotina</taxon>
        <taxon>Eurotiomycetes</taxon>
        <taxon>Chaetothyriomycetidae</taxon>
        <taxon>Chaetothyriales</taxon>
        <taxon>Trichomeriaceae</taxon>
        <taxon>Lithohypha</taxon>
    </lineage>
</organism>
<feature type="chain" id="PRO_5047403031" evidence="7">
    <location>
        <begin position="19"/>
        <end position="393"/>
    </location>
</feature>
<comment type="subcellular location">
    <subcellularLocation>
        <location evidence="1">Secreted</location>
        <location evidence="1">Cell wall</location>
    </subcellularLocation>
</comment>
<evidence type="ECO:0000313" key="8">
    <source>
        <dbReference type="EMBL" id="KAK5094457.1"/>
    </source>
</evidence>
<dbReference type="Proteomes" id="UP001345013">
    <property type="component" value="Unassembled WGS sequence"/>
</dbReference>
<feature type="signal peptide" evidence="7">
    <location>
        <begin position="1"/>
        <end position="18"/>
    </location>
</feature>
<dbReference type="EMBL" id="JAVRRG010000034">
    <property type="protein sequence ID" value="KAK5094457.1"/>
    <property type="molecule type" value="Genomic_DNA"/>
</dbReference>
<name>A0ABR0KGG5_9EURO</name>
<dbReference type="InterPro" id="IPR051648">
    <property type="entry name" value="CWI-Assembly_Regulator"/>
</dbReference>
<keyword evidence="9" id="KW-1185">Reference proteome</keyword>
<keyword evidence="6" id="KW-1133">Transmembrane helix</keyword>
<keyword evidence="4 7" id="KW-0732">Signal</keyword>
<sequence length="393" mass="40909">MAARFFLPALALVGSALAQCDGPEITINSSEDASQISSCETYDGDVIISSEASGQLSLDGVERISGDLRCTNASQLTAISADKLSQIGGIFDLEELQIMSSLQMSALVGVNQIKWIALPALQSLNFAQGVAKANQVYISNTGLTDLAGIELEQVASMDINNNQYLKTINVNGLTNVTQSLSFSANGMNLEIEFPNLVNAANLTFRNVSSISMPSLSEVPGSMGFYSNAFESFAAPNLTSTGNTIAFVDSPSLTNISFPMLETIGGGVIIANNTELTSLTGAFDSLETIDGDINFYGTFEAVSFKALTDVKGASTIYTSSSNTSICDLFNSAKKNQVIKGKVTCVTESDNTAGNGSSSSSGSSGSNKQSAAVSNFAYSAPLAGIAAFIAAVLFI</sequence>
<evidence type="ECO:0000256" key="5">
    <source>
        <dbReference type="ARBA" id="ARBA00023180"/>
    </source>
</evidence>
<gene>
    <name evidence="8" type="primary">ecm33</name>
    <name evidence="8" type="ORF">LTR24_003612</name>
</gene>
<dbReference type="SUPFAM" id="SSF52058">
    <property type="entry name" value="L domain-like"/>
    <property type="match status" value="3"/>
</dbReference>
<keyword evidence="6" id="KW-0812">Transmembrane</keyword>
<keyword evidence="2" id="KW-0134">Cell wall</keyword>
<evidence type="ECO:0000313" key="9">
    <source>
        <dbReference type="Proteomes" id="UP001345013"/>
    </source>
</evidence>
<keyword evidence="6" id="KW-0472">Membrane</keyword>
<feature type="transmembrane region" description="Helical" evidence="6">
    <location>
        <begin position="374"/>
        <end position="392"/>
    </location>
</feature>
<evidence type="ECO:0000256" key="1">
    <source>
        <dbReference type="ARBA" id="ARBA00004191"/>
    </source>
</evidence>